<evidence type="ECO:0000256" key="2">
    <source>
        <dbReference type="SAM" id="MobiDB-lite"/>
    </source>
</evidence>
<dbReference type="EMBL" id="JBHUFZ010000015">
    <property type="protein sequence ID" value="MFD1889852.1"/>
    <property type="molecule type" value="Genomic_DNA"/>
</dbReference>
<dbReference type="SUPFAM" id="SSF49777">
    <property type="entry name" value="PEBP-like"/>
    <property type="match status" value="1"/>
</dbReference>
<accession>A0ABW4RU51</accession>
<dbReference type="InterPro" id="IPR008914">
    <property type="entry name" value="PEBP"/>
</dbReference>
<dbReference type="PANTHER" id="PTHR30289:SF1">
    <property type="entry name" value="PEBP (PHOSPHATIDYLETHANOLAMINE-BINDING PROTEIN) FAMILY PROTEIN"/>
    <property type="match status" value="1"/>
</dbReference>
<proteinExistence type="inferred from homology"/>
<dbReference type="NCBIfam" id="TIGR00481">
    <property type="entry name" value="YbhB/YbcL family Raf kinase inhibitor-like protein"/>
    <property type="match status" value="1"/>
</dbReference>
<dbReference type="Proteomes" id="UP001597326">
    <property type="component" value="Unassembled WGS sequence"/>
</dbReference>
<protein>
    <submittedName>
        <fullName evidence="3">YbhB/YbcL family Raf kinase inhibitor-like protein</fullName>
    </submittedName>
</protein>
<dbReference type="CDD" id="cd00865">
    <property type="entry name" value="PEBP_bact_arch"/>
    <property type="match status" value="1"/>
</dbReference>
<organism evidence="3 4">
    <name type="scientific">Luteococcus peritonei</name>
    <dbReference type="NCBI Taxonomy" id="88874"/>
    <lineage>
        <taxon>Bacteria</taxon>
        <taxon>Bacillati</taxon>
        <taxon>Actinomycetota</taxon>
        <taxon>Actinomycetes</taxon>
        <taxon>Propionibacteriales</taxon>
        <taxon>Propionibacteriaceae</taxon>
        <taxon>Luteococcus</taxon>
    </lineage>
</organism>
<dbReference type="Gene3D" id="3.90.280.10">
    <property type="entry name" value="PEBP-like"/>
    <property type="match status" value="1"/>
</dbReference>
<feature type="region of interest" description="Disordered" evidence="2">
    <location>
        <begin position="1"/>
        <end position="24"/>
    </location>
</feature>
<comment type="similarity">
    <text evidence="1">Belongs to the UPF0098 family.</text>
</comment>
<dbReference type="GO" id="GO:0004860">
    <property type="term" value="F:protein kinase inhibitor activity"/>
    <property type="evidence" value="ECO:0007669"/>
    <property type="project" value="UniProtKB-KW"/>
</dbReference>
<dbReference type="InterPro" id="IPR036610">
    <property type="entry name" value="PEBP-like_sf"/>
</dbReference>
<comment type="caution">
    <text evidence="3">The sequence shown here is derived from an EMBL/GenBank/DDBJ whole genome shotgun (WGS) entry which is preliminary data.</text>
</comment>
<evidence type="ECO:0000313" key="4">
    <source>
        <dbReference type="Proteomes" id="UP001597326"/>
    </source>
</evidence>
<name>A0ABW4RU51_9ACTN</name>
<dbReference type="PANTHER" id="PTHR30289">
    <property type="entry name" value="UNCHARACTERIZED PROTEIN YBCL-RELATED"/>
    <property type="match status" value="1"/>
</dbReference>
<keyword evidence="3" id="KW-0649">Protein kinase inhibitor</keyword>
<keyword evidence="4" id="KW-1185">Reference proteome</keyword>
<evidence type="ECO:0000313" key="3">
    <source>
        <dbReference type="EMBL" id="MFD1889852.1"/>
    </source>
</evidence>
<dbReference type="Pfam" id="PF01161">
    <property type="entry name" value="PBP"/>
    <property type="match status" value="1"/>
</dbReference>
<gene>
    <name evidence="3" type="ORF">ACFSCS_06565</name>
</gene>
<evidence type="ECO:0000256" key="1">
    <source>
        <dbReference type="ARBA" id="ARBA00007120"/>
    </source>
</evidence>
<dbReference type="RefSeq" id="WP_343873483.1">
    <property type="nucleotide sequence ID" value="NZ_BAAAIX010000016.1"/>
</dbReference>
<sequence length="164" mass="17649">MISLTSRAFTDATPIPRKHLGPGHGDDISPHLDWGVPPVGTTAWAITLTDDDAPGYDHWLVVLPLQTSELEEGLLPRGAVVGQGTRSLGYEGPCPPSGTHHYVFTLLALDIDPRLSEGFTRADFDAATRGHVVDSATLRGTYRPGLRHELGARKARLLGAVRRG</sequence>
<dbReference type="InterPro" id="IPR005247">
    <property type="entry name" value="YbhB_YbcL/LppC-like"/>
</dbReference>
<reference evidence="4" key="1">
    <citation type="journal article" date="2019" name="Int. J. Syst. Evol. Microbiol.">
        <title>The Global Catalogue of Microorganisms (GCM) 10K type strain sequencing project: providing services to taxonomists for standard genome sequencing and annotation.</title>
        <authorList>
            <consortium name="The Broad Institute Genomics Platform"/>
            <consortium name="The Broad Institute Genome Sequencing Center for Infectious Disease"/>
            <person name="Wu L."/>
            <person name="Ma J."/>
        </authorList>
    </citation>
    <scope>NUCLEOTIDE SEQUENCE [LARGE SCALE GENOMIC DNA]</scope>
    <source>
        <strain evidence="4">CAIM 431</strain>
    </source>
</reference>